<dbReference type="Proteomes" id="UP000594454">
    <property type="component" value="Chromosome 2"/>
</dbReference>
<dbReference type="SUPFAM" id="SSF51430">
    <property type="entry name" value="NAD(P)-linked oxidoreductase"/>
    <property type="match status" value="1"/>
</dbReference>
<evidence type="ECO:0000256" key="1">
    <source>
        <dbReference type="PIRSR" id="PIRSR000097-1"/>
    </source>
</evidence>
<evidence type="ECO:0000313" key="6">
    <source>
        <dbReference type="Proteomes" id="UP000594454"/>
    </source>
</evidence>
<evidence type="ECO:0000259" key="4">
    <source>
        <dbReference type="Pfam" id="PF00248"/>
    </source>
</evidence>
<feature type="domain" description="NADP-dependent oxidoreductase" evidence="4">
    <location>
        <begin position="27"/>
        <end position="292"/>
    </location>
</feature>
<dbReference type="PIRSF" id="PIRSF000097">
    <property type="entry name" value="AKR"/>
    <property type="match status" value="1"/>
</dbReference>
<dbReference type="InterPro" id="IPR020471">
    <property type="entry name" value="AKR"/>
</dbReference>
<sequence length="318" mass="36112">MASAPKVKLNNGLEMPAFGLGTLMCKSNEGVEAVKYAIDKGYRHFDTAYAYGNENDVGTAIKEKISEGVVKREDIFVTTKLWCTYHEPSRVEDACRKSLENLGLDYIDLYLIHFPIGFVYVDDKTLIPYREGTSSILTNDVDYLDTWKAMESLVKKGLVRSVGLSNFNAEQIERVLKNCEIKPVTNQVECSIELNQKKLIEFCRQRDIVITSYCPLGRPNPSERKPSFLFENPTKAIAEKHKKTPAQIALRYVFQLGTVPIPKSVTKSRIDENIDIFDFELSSDEMKVLDKLHTGNRAGTFVKIVDSDHPYFPFKAEF</sequence>
<reference evidence="5 6" key="1">
    <citation type="submission" date="2020-11" db="EMBL/GenBank/DDBJ databases">
        <authorList>
            <person name="Wallbank WR R."/>
            <person name="Pardo Diaz C."/>
            <person name="Kozak K."/>
            <person name="Martin S."/>
            <person name="Jiggins C."/>
            <person name="Moest M."/>
            <person name="Warren A I."/>
            <person name="Generalovic N T."/>
            <person name="Byers J.R.P. K."/>
            <person name="Montejo-Kovacevich G."/>
            <person name="Yen C E."/>
        </authorList>
    </citation>
    <scope>NUCLEOTIDE SEQUENCE [LARGE SCALE GENOMIC DNA]</scope>
</reference>
<feature type="binding site" evidence="2">
    <location>
        <position position="113"/>
    </location>
    <ligand>
        <name>substrate</name>
    </ligand>
</feature>
<dbReference type="InterPro" id="IPR023210">
    <property type="entry name" value="NADP_OxRdtase_dom"/>
</dbReference>
<dbReference type="PROSITE" id="PS00062">
    <property type="entry name" value="ALDOKETO_REDUCTASE_2"/>
    <property type="match status" value="1"/>
</dbReference>
<dbReference type="GO" id="GO:0016491">
    <property type="term" value="F:oxidoreductase activity"/>
    <property type="evidence" value="ECO:0007669"/>
    <property type="project" value="InterPro"/>
</dbReference>
<evidence type="ECO:0000256" key="3">
    <source>
        <dbReference type="PIRSR" id="PIRSR000097-3"/>
    </source>
</evidence>
<dbReference type="Gene3D" id="3.20.20.100">
    <property type="entry name" value="NADP-dependent oxidoreductase domain"/>
    <property type="match status" value="1"/>
</dbReference>
<keyword evidence="6" id="KW-1185">Reference proteome</keyword>
<dbReference type="OrthoDB" id="416253at2759"/>
<gene>
    <name evidence="5" type="ORF">HERILL_LOCUS6067</name>
</gene>
<dbReference type="CDD" id="cd19116">
    <property type="entry name" value="AKR_AKR2E1-5"/>
    <property type="match status" value="1"/>
</dbReference>
<dbReference type="InParanoid" id="A0A7R8ULI8"/>
<protein>
    <recommendedName>
        <fullName evidence="4">NADP-dependent oxidoreductase domain-containing protein</fullName>
    </recommendedName>
</protein>
<organism evidence="5 6">
    <name type="scientific">Hermetia illucens</name>
    <name type="common">Black soldier fly</name>
    <dbReference type="NCBI Taxonomy" id="343691"/>
    <lineage>
        <taxon>Eukaryota</taxon>
        <taxon>Metazoa</taxon>
        <taxon>Ecdysozoa</taxon>
        <taxon>Arthropoda</taxon>
        <taxon>Hexapoda</taxon>
        <taxon>Insecta</taxon>
        <taxon>Pterygota</taxon>
        <taxon>Neoptera</taxon>
        <taxon>Endopterygota</taxon>
        <taxon>Diptera</taxon>
        <taxon>Brachycera</taxon>
        <taxon>Stratiomyomorpha</taxon>
        <taxon>Stratiomyidae</taxon>
        <taxon>Hermetiinae</taxon>
        <taxon>Hermetia</taxon>
    </lineage>
</organism>
<dbReference type="PROSITE" id="PS00798">
    <property type="entry name" value="ALDOKETO_REDUCTASE_1"/>
    <property type="match status" value="1"/>
</dbReference>
<dbReference type="AlphaFoldDB" id="A0A7R8ULI8"/>
<dbReference type="EMBL" id="LR899010">
    <property type="protein sequence ID" value="CAD7083083.1"/>
    <property type="molecule type" value="Genomic_DNA"/>
</dbReference>
<feature type="site" description="Lowers pKa of active site Tyr" evidence="3">
    <location>
        <position position="80"/>
    </location>
</feature>
<dbReference type="PROSITE" id="PS00063">
    <property type="entry name" value="ALDOKETO_REDUCTASE_3"/>
    <property type="match status" value="1"/>
</dbReference>
<accession>A0A7R8ULI8</accession>
<dbReference type="InterPro" id="IPR044488">
    <property type="entry name" value="AKR2E"/>
</dbReference>
<dbReference type="PRINTS" id="PR00069">
    <property type="entry name" value="ALDKETRDTASE"/>
</dbReference>
<proteinExistence type="predicted"/>
<dbReference type="Pfam" id="PF00248">
    <property type="entry name" value="Aldo_ket_red"/>
    <property type="match status" value="1"/>
</dbReference>
<evidence type="ECO:0000313" key="5">
    <source>
        <dbReference type="EMBL" id="CAD7083083.1"/>
    </source>
</evidence>
<dbReference type="PANTHER" id="PTHR11732">
    <property type="entry name" value="ALDO/KETO REDUCTASE"/>
    <property type="match status" value="1"/>
</dbReference>
<dbReference type="InterPro" id="IPR018170">
    <property type="entry name" value="Aldo/ket_reductase_CS"/>
</dbReference>
<dbReference type="InterPro" id="IPR036812">
    <property type="entry name" value="NAD(P)_OxRdtase_dom_sf"/>
</dbReference>
<feature type="active site" description="Proton donor" evidence="1">
    <location>
        <position position="51"/>
    </location>
</feature>
<name>A0A7R8ULI8_HERIL</name>
<dbReference type="FunFam" id="3.20.20.100:FF:000023">
    <property type="entry name" value="aldose reductase"/>
    <property type="match status" value="1"/>
</dbReference>
<evidence type="ECO:0000256" key="2">
    <source>
        <dbReference type="PIRSR" id="PIRSR000097-2"/>
    </source>
</evidence>